<dbReference type="GO" id="GO:0048193">
    <property type="term" value="P:Golgi vesicle transport"/>
    <property type="evidence" value="ECO:0007669"/>
    <property type="project" value="InterPro"/>
</dbReference>
<evidence type="ECO:0000256" key="3">
    <source>
        <dbReference type="ARBA" id="ARBA00022448"/>
    </source>
</evidence>
<dbReference type="SUPFAM" id="SSF58038">
    <property type="entry name" value="SNARE fusion complex"/>
    <property type="match status" value="1"/>
</dbReference>
<dbReference type="Proteomes" id="UP001150062">
    <property type="component" value="Unassembled WGS sequence"/>
</dbReference>
<keyword evidence="5" id="KW-0653">Protein transport</keyword>
<feature type="domain" description="T-SNARE coiled-coil homology" evidence="10">
    <location>
        <begin position="139"/>
        <end position="201"/>
    </location>
</feature>
<organism evidence="11 13">
    <name type="scientific">Anaeramoeba flamelloides</name>
    <dbReference type="NCBI Taxonomy" id="1746091"/>
    <lineage>
        <taxon>Eukaryota</taxon>
        <taxon>Metamonada</taxon>
        <taxon>Anaeramoebidae</taxon>
        <taxon>Anaeramoeba</taxon>
    </lineage>
</organism>
<dbReference type="CDD" id="cd15841">
    <property type="entry name" value="SNARE_Qc"/>
    <property type="match status" value="1"/>
</dbReference>
<comment type="caution">
    <text evidence="11">The sequence shown here is derived from an EMBL/GenBank/DDBJ whole genome shotgun (WGS) entry which is preliminary data.</text>
</comment>
<dbReference type="EMBL" id="JANTQA010000036">
    <property type="protein sequence ID" value="KAJ3436480.1"/>
    <property type="molecule type" value="Genomic_DNA"/>
</dbReference>
<dbReference type="InterPro" id="IPR015260">
    <property type="entry name" value="Syntaxin-6/10/61_N"/>
</dbReference>
<evidence type="ECO:0000256" key="4">
    <source>
        <dbReference type="ARBA" id="ARBA00022692"/>
    </source>
</evidence>
<dbReference type="EMBL" id="JAOAOG010000346">
    <property type="protein sequence ID" value="KAJ6226139.1"/>
    <property type="molecule type" value="Genomic_DNA"/>
</dbReference>
<evidence type="ECO:0000259" key="10">
    <source>
        <dbReference type="PROSITE" id="PS50192"/>
    </source>
</evidence>
<evidence type="ECO:0000256" key="9">
    <source>
        <dbReference type="SAM" id="Phobius"/>
    </source>
</evidence>
<keyword evidence="7" id="KW-0333">Golgi apparatus</keyword>
<name>A0AAV7Z8V1_9EUKA</name>
<evidence type="ECO:0000313" key="11">
    <source>
        <dbReference type="EMBL" id="KAJ3436480.1"/>
    </source>
</evidence>
<dbReference type="SMART" id="SM00397">
    <property type="entry name" value="t_SNARE"/>
    <property type="match status" value="1"/>
</dbReference>
<keyword evidence="6 9" id="KW-1133">Transmembrane helix</keyword>
<sequence length="237" mass="27542">MNKSEKWLHGFDKLERLISNTNSLLNKKKQKQKQSLNASDISMQLRKNIMQIKKDFAWLEKQLDILSSSPSEYGISNRELMRRQDNLATLKNSVDKLNKGMSNKPKPRGGQLKYDEQGDFIEDEDTIGMTNREIYNQQTTLIEKQDESLDVLHGALHRQLEMGKVINNELNDQDRLIDDIDEKMERVDGKLKKNTKRTSRLTQKTRNRTYICCICWLIIIIVLLVVLASKGYLSGKK</sequence>
<dbReference type="GO" id="GO:0000139">
    <property type="term" value="C:Golgi membrane"/>
    <property type="evidence" value="ECO:0007669"/>
    <property type="project" value="UniProtKB-SubCell"/>
</dbReference>
<dbReference type="Pfam" id="PF09177">
    <property type="entry name" value="STX6_10_61_N"/>
    <property type="match status" value="1"/>
</dbReference>
<dbReference type="PROSITE" id="PS50192">
    <property type="entry name" value="T_SNARE"/>
    <property type="match status" value="1"/>
</dbReference>
<evidence type="ECO:0000313" key="13">
    <source>
        <dbReference type="Proteomes" id="UP001146793"/>
    </source>
</evidence>
<feature type="transmembrane region" description="Helical" evidence="9">
    <location>
        <begin position="209"/>
        <end position="228"/>
    </location>
</feature>
<reference evidence="12" key="1">
    <citation type="submission" date="2022-08" db="EMBL/GenBank/DDBJ databases">
        <title>Novel sulfate-reducing endosymbionts in the free-living metamonad Anaeramoeba.</title>
        <authorList>
            <person name="Jerlstrom-Hultqvist J."/>
            <person name="Cepicka I."/>
            <person name="Gallot-Lavallee L."/>
            <person name="Salas-Leiva D."/>
            <person name="Curtis B.A."/>
            <person name="Zahonova K."/>
            <person name="Pipaliya S."/>
            <person name="Dacks J."/>
            <person name="Roger A.J."/>
        </authorList>
    </citation>
    <scope>NUCLEOTIDE SEQUENCE</scope>
    <source>
        <strain evidence="12">Schooner1</strain>
    </source>
</reference>
<evidence type="ECO:0000256" key="6">
    <source>
        <dbReference type="ARBA" id="ARBA00022989"/>
    </source>
</evidence>
<evidence type="ECO:0000256" key="7">
    <source>
        <dbReference type="ARBA" id="ARBA00023034"/>
    </source>
</evidence>
<comment type="subcellular location">
    <subcellularLocation>
        <location evidence="1">Golgi apparatus membrane</location>
        <topology evidence="1">Single-pass type IV membrane protein</topology>
    </subcellularLocation>
</comment>
<dbReference type="Proteomes" id="UP001146793">
    <property type="component" value="Unassembled WGS sequence"/>
</dbReference>
<keyword evidence="14" id="KW-1185">Reference proteome</keyword>
<keyword evidence="4 9" id="KW-0812">Transmembrane</keyword>
<comment type="similarity">
    <text evidence="2">Belongs to the syntaxin family.</text>
</comment>
<reference evidence="11" key="2">
    <citation type="submission" date="2022-08" db="EMBL/GenBank/DDBJ databases">
        <title>Novel sulphate-reducing endosymbionts in the free-living metamonad Anaeramoeba.</title>
        <authorList>
            <person name="Jerlstrom-Hultqvist J."/>
            <person name="Cepicka I."/>
            <person name="Gallot-Lavallee L."/>
            <person name="Salas-Leiva D."/>
            <person name="Curtis B.A."/>
            <person name="Zahonova K."/>
            <person name="Pipaliya S."/>
            <person name="Dacks J."/>
            <person name="Roger A.J."/>
        </authorList>
    </citation>
    <scope>NUCLEOTIDE SEQUENCE</scope>
    <source>
        <strain evidence="11">Busselton2</strain>
    </source>
</reference>
<protein>
    <recommendedName>
        <fullName evidence="10">t-SNARE coiled-coil homology domain-containing protein</fullName>
    </recommendedName>
</protein>
<keyword evidence="3" id="KW-0813">Transport</keyword>
<dbReference type="SUPFAM" id="SSF47661">
    <property type="entry name" value="t-snare proteins"/>
    <property type="match status" value="1"/>
</dbReference>
<dbReference type="PANTHER" id="PTHR12791">
    <property type="entry name" value="GOLGI SNARE BET1-RELATED"/>
    <property type="match status" value="1"/>
</dbReference>
<evidence type="ECO:0000313" key="14">
    <source>
        <dbReference type="Proteomes" id="UP001150062"/>
    </source>
</evidence>
<keyword evidence="8 9" id="KW-0472">Membrane</keyword>
<dbReference type="Gene3D" id="1.20.5.110">
    <property type="match status" value="1"/>
</dbReference>
<dbReference type="InterPro" id="IPR000727">
    <property type="entry name" value="T_SNARE_dom"/>
</dbReference>
<proteinExistence type="inferred from homology"/>
<evidence type="ECO:0000256" key="5">
    <source>
        <dbReference type="ARBA" id="ARBA00022927"/>
    </source>
</evidence>
<evidence type="ECO:0000256" key="1">
    <source>
        <dbReference type="ARBA" id="ARBA00004409"/>
    </source>
</evidence>
<evidence type="ECO:0000313" key="12">
    <source>
        <dbReference type="EMBL" id="KAJ6226139.1"/>
    </source>
</evidence>
<evidence type="ECO:0000256" key="8">
    <source>
        <dbReference type="ARBA" id="ARBA00023136"/>
    </source>
</evidence>
<dbReference type="AlphaFoldDB" id="A0AAV7Z8V1"/>
<evidence type="ECO:0000256" key="2">
    <source>
        <dbReference type="ARBA" id="ARBA00009063"/>
    </source>
</evidence>
<accession>A0AAV7Z8V1</accession>
<dbReference type="InterPro" id="IPR010989">
    <property type="entry name" value="SNARE"/>
</dbReference>
<dbReference type="Gene3D" id="1.20.58.90">
    <property type="match status" value="1"/>
</dbReference>
<dbReference type="GO" id="GO:0015031">
    <property type="term" value="P:protein transport"/>
    <property type="evidence" value="ECO:0007669"/>
    <property type="project" value="UniProtKB-KW"/>
</dbReference>
<dbReference type="Pfam" id="PF05739">
    <property type="entry name" value="SNARE"/>
    <property type="match status" value="1"/>
</dbReference>
<gene>
    <name evidence="11" type="ORF">M0812_18538</name>
    <name evidence="12" type="ORF">M0813_01108</name>
</gene>